<dbReference type="GO" id="GO:0006508">
    <property type="term" value="P:proteolysis"/>
    <property type="evidence" value="ECO:0007669"/>
    <property type="project" value="InterPro"/>
</dbReference>
<feature type="domain" description="Peptidase metallopeptidase" evidence="4">
    <location>
        <begin position="88"/>
        <end position="263"/>
    </location>
</feature>
<keyword evidence="6" id="KW-1185">Reference proteome</keyword>
<dbReference type="InterPro" id="IPR024079">
    <property type="entry name" value="MetalloPept_cat_dom_sf"/>
</dbReference>
<comment type="caution">
    <text evidence="5">The sequence shown here is derived from an EMBL/GenBank/DDBJ whole genome shotgun (WGS) entry which is preliminary data.</text>
</comment>
<comment type="subcellular location">
    <subcellularLocation>
        <location evidence="1">Secreted</location>
    </subcellularLocation>
</comment>
<evidence type="ECO:0000256" key="2">
    <source>
        <dbReference type="ARBA" id="ARBA00022525"/>
    </source>
</evidence>
<sequence length="545" mass="55982">MENALFTDLVYEPSATPAWTCVCGGCGGSSGLGAGGNTPGDYATTPVDNAYRYVAQAAAQGNGGVAPLMAGSKWTSIDAGTQKTVVTFSFADPRTSVFNYAGGENYAATLKAFSDADKSLVRAILEKIAAVCNVQFVEVADNATQCGVVRYGYSSQPAAMNYAGFAFYPSAAAIGGDVWIDTNQSKAEWDFYRPNLLLHETLHALGLKHPFSGTDRLAADQDIIPNTVMSYSAVAGSSSGSLSQYPAEPMVYDVAALQYLYGASNANSGNTTYDLASAEFQGGFHTVWDAAGIDTLDASRVGRGVTLDLTPGSHSEVGRGVTAQAYKADGTSTTTSYSATLTIAQGAIIENAVGSAYADRITANAASNRIDGGAGTDTVVYTGGRSGYEVVRAGATTTVRDANGTDTLVNVERLQFGDARVALDIDGNAGSAAKLLGAVYGAGALSNASLVGSTLAQLDGGVDRLQVAQRALDAKLGAHASSTAVIDLLFQNLLGRNATAAQHAELDVLVDVFGAAPLTLAAAELPVNQEQVNLVGLSAHGLAYA</sequence>
<evidence type="ECO:0000313" key="6">
    <source>
        <dbReference type="Proteomes" id="UP000596827"/>
    </source>
</evidence>
<dbReference type="GO" id="GO:0005615">
    <property type="term" value="C:extracellular space"/>
    <property type="evidence" value="ECO:0007669"/>
    <property type="project" value="InterPro"/>
</dbReference>
<dbReference type="SUPFAM" id="SSF55486">
    <property type="entry name" value="Metalloproteases ('zincins'), catalytic domain"/>
    <property type="match status" value="1"/>
</dbReference>
<dbReference type="Proteomes" id="UP000596827">
    <property type="component" value="Unassembled WGS sequence"/>
</dbReference>
<dbReference type="InterPro" id="IPR011049">
    <property type="entry name" value="Serralysin-like_metalloprot_C"/>
</dbReference>
<gene>
    <name evidence="5" type="ORF">H8R02_05585</name>
</gene>
<dbReference type="EMBL" id="JACORU010000001">
    <property type="protein sequence ID" value="MBC5763912.1"/>
    <property type="molecule type" value="Genomic_DNA"/>
</dbReference>
<protein>
    <submittedName>
        <fullName evidence="5">M10 family metallopeptidase C-terminal domain-containing protein</fullName>
    </submittedName>
</protein>
<evidence type="ECO:0000313" key="5">
    <source>
        <dbReference type="EMBL" id="MBC5763912.1"/>
    </source>
</evidence>
<evidence type="ECO:0000256" key="3">
    <source>
        <dbReference type="ARBA" id="ARBA00022737"/>
    </source>
</evidence>
<dbReference type="GO" id="GO:0008237">
    <property type="term" value="F:metallopeptidase activity"/>
    <property type="evidence" value="ECO:0007669"/>
    <property type="project" value="InterPro"/>
</dbReference>
<accession>A0A923S498</accession>
<dbReference type="CDD" id="cd04277">
    <property type="entry name" value="ZnMc_serralysin_like"/>
    <property type="match status" value="1"/>
</dbReference>
<dbReference type="SUPFAM" id="SSF51120">
    <property type="entry name" value="beta-Roll"/>
    <property type="match status" value="1"/>
</dbReference>
<dbReference type="Gene3D" id="2.150.10.10">
    <property type="entry name" value="Serralysin-like metalloprotease, C-terminal"/>
    <property type="match status" value="1"/>
</dbReference>
<evidence type="ECO:0000259" key="4">
    <source>
        <dbReference type="SMART" id="SM00235"/>
    </source>
</evidence>
<keyword evidence="3" id="KW-0677">Repeat</keyword>
<dbReference type="InterPro" id="IPR034033">
    <property type="entry name" value="Serralysin-like"/>
</dbReference>
<reference evidence="5" key="1">
    <citation type="submission" date="2020-08" db="EMBL/GenBank/DDBJ databases">
        <title>Ramlibacter sp. GTP1 16S ribosomal RNA gene genome sequencing and assembly.</title>
        <authorList>
            <person name="Kang M."/>
        </authorList>
    </citation>
    <scope>NUCLEOTIDE SEQUENCE</scope>
    <source>
        <strain evidence="5">GTP1</strain>
    </source>
</reference>
<dbReference type="GO" id="GO:0008270">
    <property type="term" value="F:zinc ion binding"/>
    <property type="evidence" value="ECO:0007669"/>
    <property type="project" value="InterPro"/>
</dbReference>
<keyword evidence="2" id="KW-0964">Secreted</keyword>
<dbReference type="GO" id="GO:0005509">
    <property type="term" value="F:calcium ion binding"/>
    <property type="evidence" value="ECO:0007669"/>
    <property type="project" value="InterPro"/>
</dbReference>
<proteinExistence type="predicted"/>
<dbReference type="InterPro" id="IPR006026">
    <property type="entry name" value="Peptidase_Metallo"/>
</dbReference>
<dbReference type="AlphaFoldDB" id="A0A923S498"/>
<dbReference type="SMART" id="SM00235">
    <property type="entry name" value="ZnMc"/>
    <property type="match status" value="1"/>
</dbReference>
<dbReference type="Pfam" id="PF08548">
    <property type="entry name" value="Peptidase_M10_C"/>
    <property type="match status" value="1"/>
</dbReference>
<dbReference type="InterPro" id="IPR013858">
    <property type="entry name" value="Peptidase_M10B_C"/>
</dbReference>
<evidence type="ECO:0000256" key="1">
    <source>
        <dbReference type="ARBA" id="ARBA00004613"/>
    </source>
</evidence>
<dbReference type="Gene3D" id="3.40.390.10">
    <property type="entry name" value="Collagenase (Catalytic Domain)"/>
    <property type="match status" value="1"/>
</dbReference>
<name>A0A923S498_9BURK</name>
<organism evidence="5 6">
    <name type="scientific">Ramlibacter albus</name>
    <dbReference type="NCBI Taxonomy" id="2079448"/>
    <lineage>
        <taxon>Bacteria</taxon>
        <taxon>Pseudomonadati</taxon>
        <taxon>Pseudomonadota</taxon>
        <taxon>Betaproteobacteria</taxon>
        <taxon>Burkholderiales</taxon>
        <taxon>Comamonadaceae</taxon>
        <taxon>Ramlibacter</taxon>
    </lineage>
</organism>
<dbReference type="RefSeq" id="WP_187080326.1">
    <property type="nucleotide sequence ID" value="NZ_JACORU010000001.1"/>
</dbReference>